<evidence type="ECO:0000256" key="11">
    <source>
        <dbReference type="SAM" id="MobiDB-lite"/>
    </source>
</evidence>
<evidence type="ECO:0000313" key="14">
    <source>
        <dbReference type="EMBL" id="RXH86852.1"/>
    </source>
</evidence>
<dbReference type="PRINTS" id="PR00449">
    <property type="entry name" value="RASTRNSFRMNG"/>
</dbReference>
<dbReference type="GO" id="GO:0003924">
    <property type="term" value="F:GTPase activity"/>
    <property type="evidence" value="ECO:0007669"/>
    <property type="project" value="InterPro"/>
</dbReference>
<sequence>MAGQGGNGTSSVIMRDYRKGNWTVGETMILIEAKKMDDERRMKRSGGGEGGSSSSGGTDQTTRSMGKPAELRWKWVEDYCWKKGCLRSQNQCNDKWDNLMRDYKKVREYERKITNVGEGKGEESRASYWKLEKNERKERNLPTNMVLQIYEALVDVVERREAAGGGGYQIRGHQVVGGASVSGSNVGISPNIGYGLERPIISTTGVHQQPSSSLPPPPPPVLQHHHHQISVPTIAALPLLPPAPLAAQPPPALQYAQVMPTVDSDTSEHSDSPAKRRRRASGRGGGGGGGDQGGTSGTVSASTSSEVGTAIAGGASVIAEALQGCEEREERRHREMILPRFAAFVFFFFLFFFCLHQTPSCLLRQRLRSSASNSAQFSDLINFQSIALMATAGNKNINAKLVLLGDVGAGKSSLVLRFVKGQFIEFQESTIGAAFFSQTLAVNDATVKFEIWDTAGQERYHSLAPMYYRGAAAAIIVYDLTNQASFERAKKWVLELKSQGNPNMVMALAGNKADLVEARKVAAEDAQSYAQENGLFFLETSAKTADNVNDIFYEIAKRLPRVQPVQNPAGMVLVDRPSERVASSSCCS</sequence>
<dbReference type="InterPro" id="IPR027417">
    <property type="entry name" value="P-loop_NTPase"/>
</dbReference>
<evidence type="ECO:0000256" key="5">
    <source>
        <dbReference type="ARBA" id="ARBA00022927"/>
    </source>
</evidence>
<comment type="subcellular location">
    <subcellularLocation>
        <location evidence="1">Endosome membrane</location>
        <topology evidence="1">Lipid-anchor</topology>
    </subcellularLocation>
    <subcellularLocation>
        <location evidence="10">Prevacuolar compartment membrane</location>
        <topology evidence="10">Lipid-anchor</topology>
    </subcellularLocation>
</comment>
<comment type="similarity">
    <text evidence="2">Belongs to the small GTPase superfamily. Rab family.</text>
</comment>
<feature type="domain" description="Myb-like" evidence="13">
    <location>
        <begin position="14"/>
        <end position="100"/>
    </location>
</feature>
<evidence type="ECO:0000256" key="4">
    <source>
        <dbReference type="ARBA" id="ARBA00022741"/>
    </source>
</evidence>
<evidence type="ECO:0000313" key="15">
    <source>
        <dbReference type="Proteomes" id="UP000290289"/>
    </source>
</evidence>
<organism evidence="14 15">
    <name type="scientific">Malus domestica</name>
    <name type="common">Apple</name>
    <name type="synonym">Pyrus malus</name>
    <dbReference type="NCBI Taxonomy" id="3750"/>
    <lineage>
        <taxon>Eukaryota</taxon>
        <taxon>Viridiplantae</taxon>
        <taxon>Streptophyta</taxon>
        <taxon>Embryophyta</taxon>
        <taxon>Tracheophyta</taxon>
        <taxon>Spermatophyta</taxon>
        <taxon>Magnoliopsida</taxon>
        <taxon>eudicotyledons</taxon>
        <taxon>Gunneridae</taxon>
        <taxon>Pentapetalae</taxon>
        <taxon>rosids</taxon>
        <taxon>fabids</taxon>
        <taxon>Rosales</taxon>
        <taxon>Rosaceae</taxon>
        <taxon>Amygdaloideae</taxon>
        <taxon>Maleae</taxon>
        <taxon>Malus</taxon>
    </lineage>
</organism>
<evidence type="ECO:0000256" key="7">
    <source>
        <dbReference type="ARBA" id="ARBA00023136"/>
    </source>
</evidence>
<protein>
    <recommendedName>
        <fullName evidence="13">Myb-like domain-containing protein</fullName>
    </recommendedName>
</protein>
<dbReference type="InterPro" id="IPR044822">
    <property type="entry name" value="Myb_DNA-bind_4"/>
</dbReference>
<dbReference type="SMART" id="SM00176">
    <property type="entry name" value="RAN"/>
    <property type="match status" value="1"/>
</dbReference>
<feature type="region of interest" description="Disordered" evidence="11">
    <location>
        <begin position="204"/>
        <end position="227"/>
    </location>
</feature>
<dbReference type="GO" id="GO:0005525">
    <property type="term" value="F:GTP binding"/>
    <property type="evidence" value="ECO:0007669"/>
    <property type="project" value="UniProtKB-KW"/>
</dbReference>
<dbReference type="PROSITE" id="PS50090">
    <property type="entry name" value="MYB_LIKE"/>
    <property type="match status" value="1"/>
</dbReference>
<evidence type="ECO:0000256" key="1">
    <source>
        <dbReference type="ARBA" id="ARBA00004455"/>
    </source>
</evidence>
<dbReference type="Proteomes" id="UP000290289">
    <property type="component" value="Chromosome 10"/>
</dbReference>
<dbReference type="FunFam" id="3.40.50.300:FF:000687">
    <property type="entry name" value="Ras-related protein RABF2b"/>
    <property type="match status" value="1"/>
</dbReference>
<feature type="region of interest" description="Disordered" evidence="11">
    <location>
        <begin position="35"/>
        <end position="67"/>
    </location>
</feature>
<dbReference type="InterPro" id="IPR001806">
    <property type="entry name" value="Small_GTPase"/>
</dbReference>
<keyword evidence="3" id="KW-0813">Transport</keyword>
<gene>
    <name evidence="14" type="ORF">DVH24_022125</name>
</gene>
<evidence type="ECO:0000256" key="2">
    <source>
        <dbReference type="ARBA" id="ARBA00006270"/>
    </source>
</evidence>
<evidence type="ECO:0000256" key="12">
    <source>
        <dbReference type="SAM" id="Phobius"/>
    </source>
</evidence>
<dbReference type="CDD" id="cd01860">
    <property type="entry name" value="Rab5_related"/>
    <property type="match status" value="1"/>
</dbReference>
<dbReference type="NCBIfam" id="TIGR00231">
    <property type="entry name" value="small_GTP"/>
    <property type="match status" value="1"/>
</dbReference>
<dbReference type="SMART" id="SM00177">
    <property type="entry name" value="ARF"/>
    <property type="match status" value="1"/>
</dbReference>
<dbReference type="InterPro" id="IPR005225">
    <property type="entry name" value="Small_GTP-bd"/>
</dbReference>
<dbReference type="Pfam" id="PF13837">
    <property type="entry name" value="Myb_DNA-bind_4"/>
    <property type="match status" value="1"/>
</dbReference>
<keyword evidence="12" id="KW-1133">Transmembrane helix</keyword>
<comment type="caution">
    <text evidence="14">The sequence shown here is derived from an EMBL/GenBank/DDBJ whole genome shotgun (WGS) entry which is preliminary data.</text>
</comment>
<dbReference type="Gene3D" id="1.10.10.60">
    <property type="entry name" value="Homeodomain-like"/>
    <property type="match status" value="1"/>
</dbReference>
<keyword evidence="15" id="KW-1185">Reference proteome</keyword>
<evidence type="ECO:0000256" key="9">
    <source>
        <dbReference type="ARBA" id="ARBA00023289"/>
    </source>
</evidence>
<dbReference type="SMART" id="SM00175">
    <property type="entry name" value="RAB"/>
    <property type="match status" value="1"/>
</dbReference>
<dbReference type="Gene3D" id="3.40.50.300">
    <property type="entry name" value="P-loop containing nucleotide triphosphate hydrolases"/>
    <property type="match status" value="1"/>
</dbReference>
<accession>A0A498IYR3</accession>
<evidence type="ECO:0000256" key="6">
    <source>
        <dbReference type="ARBA" id="ARBA00023134"/>
    </source>
</evidence>
<feature type="compositionally biased region" description="Gly residues" evidence="11">
    <location>
        <begin position="45"/>
        <end position="54"/>
    </location>
</feature>
<name>A0A498IYR3_MALDO</name>
<dbReference type="EMBL" id="RDQH01000336">
    <property type="protein sequence ID" value="RXH86852.1"/>
    <property type="molecule type" value="Genomic_DNA"/>
</dbReference>
<dbReference type="PROSITE" id="PS51419">
    <property type="entry name" value="RAB"/>
    <property type="match status" value="1"/>
</dbReference>
<dbReference type="GO" id="GO:0010008">
    <property type="term" value="C:endosome membrane"/>
    <property type="evidence" value="ECO:0007669"/>
    <property type="project" value="UniProtKB-SubCell"/>
</dbReference>
<dbReference type="STRING" id="3750.A0A498IYR3"/>
<keyword evidence="6" id="KW-0342">GTP-binding</keyword>
<evidence type="ECO:0000259" key="13">
    <source>
        <dbReference type="PROSITE" id="PS50090"/>
    </source>
</evidence>
<keyword evidence="5" id="KW-0653">Protein transport</keyword>
<evidence type="ECO:0000256" key="3">
    <source>
        <dbReference type="ARBA" id="ARBA00022448"/>
    </source>
</evidence>
<dbReference type="SMART" id="SM00173">
    <property type="entry name" value="RAS"/>
    <property type="match status" value="1"/>
</dbReference>
<keyword evidence="12" id="KW-0812">Transmembrane</keyword>
<dbReference type="GO" id="GO:0007034">
    <property type="term" value="P:vacuolar transport"/>
    <property type="evidence" value="ECO:0007669"/>
    <property type="project" value="UniProtKB-ARBA"/>
</dbReference>
<keyword evidence="7 12" id="KW-0472">Membrane</keyword>
<evidence type="ECO:0000256" key="8">
    <source>
        <dbReference type="ARBA" id="ARBA00023288"/>
    </source>
</evidence>
<keyword evidence="9" id="KW-0636">Prenylation</keyword>
<dbReference type="SMART" id="SM00174">
    <property type="entry name" value="RHO"/>
    <property type="match status" value="1"/>
</dbReference>
<keyword evidence="8" id="KW-0449">Lipoprotein</keyword>
<dbReference type="Pfam" id="PF00071">
    <property type="entry name" value="Ras"/>
    <property type="match status" value="1"/>
</dbReference>
<dbReference type="InterPro" id="IPR001005">
    <property type="entry name" value="SANT/Myb"/>
</dbReference>
<feature type="region of interest" description="Disordered" evidence="11">
    <location>
        <begin position="261"/>
        <end position="303"/>
    </location>
</feature>
<reference evidence="14 15" key="1">
    <citation type="submission" date="2018-10" db="EMBL/GenBank/DDBJ databases">
        <title>A high-quality apple genome assembly.</title>
        <authorList>
            <person name="Hu J."/>
        </authorList>
    </citation>
    <scope>NUCLEOTIDE SEQUENCE [LARGE SCALE GENOMIC DNA]</scope>
    <source>
        <strain evidence="15">cv. HFTH1</strain>
        <tissue evidence="14">Young leaf</tissue>
    </source>
</reference>
<dbReference type="GO" id="GO:0015031">
    <property type="term" value="P:protein transport"/>
    <property type="evidence" value="ECO:0007669"/>
    <property type="project" value="UniProtKB-KW"/>
</dbReference>
<dbReference type="PANTHER" id="PTHR33492:SF12">
    <property type="entry name" value="HOMEODOMAIN-LIKE SUPERFAMILY PROTEIN-RELATED"/>
    <property type="match status" value="1"/>
</dbReference>
<dbReference type="PROSITE" id="PS51420">
    <property type="entry name" value="RHO"/>
    <property type="match status" value="1"/>
</dbReference>
<dbReference type="AlphaFoldDB" id="A0A498IYR3"/>
<dbReference type="SUPFAM" id="SSF52540">
    <property type="entry name" value="P-loop containing nucleoside triphosphate hydrolases"/>
    <property type="match status" value="1"/>
</dbReference>
<feature type="compositionally biased region" description="Gly residues" evidence="11">
    <location>
        <begin position="282"/>
        <end position="296"/>
    </location>
</feature>
<evidence type="ECO:0000256" key="10">
    <source>
        <dbReference type="ARBA" id="ARBA00060439"/>
    </source>
</evidence>
<feature type="transmembrane region" description="Helical" evidence="12">
    <location>
        <begin position="337"/>
        <end position="358"/>
    </location>
</feature>
<dbReference type="PANTHER" id="PTHR33492">
    <property type="entry name" value="OSJNBA0043A12.37 PROTEIN-RELATED"/>
    <property type="match status" value="1"/>
</dbReference>
<dbReference type="PROSITE" id="PS51421">
    <property type="entry name" value="RAS"/>
    <property type="match status" value="1"/>
</dbReference>
<proteinExistence type="inferred from homology"/>
<keyword evidence="4" id="KW-0547">Nucleotide-binding</keyword>